<dbReference type="Gene3D" id="1.10.196.10">
    <property type="match status" value="1"/>
</dbReference>
<dbReference type="InterPro" id="IPR024066">
    <property type="entry name" value="RGS_subdom1/3"/>
</dbReference>
<feature type="region of interest" description="Disordered" evidence="1">
    <location>
        <begin position="182"/>
        <end position="218"/>
    </location>
</feature>
<accession>A0A4E0RM41</accession>
<organism evidence="3 4">
    <name type="scientific">Fasciola hepatica</name>
    <name type="common">Liver fluke</name>
    <dbReference type="NCBI Taxonomy" id="6192"/>
    <lineage>
        <taxon>Eukaryota</taxon>
        <taxon>Metazoa</taxon>
        <taxon>Spiralia</taxon>
        <taxon>Lophotrochozoa</taxon>
        <taxon>Platyhelminthes</taxon>
        <taxon>Trematoda</taxon>
        <taxon>Digenea</taxon>
        <taxon>Plagiorchiida</taxon>
        <taxon>Echinostomata</taxon>
        <taxon>Echinostomatoidea</taxon>
        <taxon>Fasciolidae</taxon>
        <taxon>Fasciola</taxon>
    </lineage>
</organism>
<dbReference type="PANTHER" id="PTHR10845">
    <property type="entry name" value="REGULATOR OF G PROTEIN SIGNALING"/>
    <property type="match status" value="1"/>
</dbReference>
<dbReference type="Proteomes" id="UP000230066">
    <property type="component" value="Unassembled WGS sequence"/>
</dbReference>
<gene>
    <name evidence="3" type="ORF">D915_000080</name>
</gene>
<dbReference type="InterPro" id="IPR044926">
    <property type="entry name" value="RGS_subdomain_2"/>
</dbReference>
<reference evidence="3" key="1">
    <citation type="submission" date="2019-03" db="EMBL/GenBank/DDBJ databases">
        <title>Improved annotation for the trematode Fasciola hepatica.</title>
        <authorList>
            <person name="Choi Y.-J."/>
            <person name="Martin J."/>
            <person name="Mitreva M."/>
        </authorList>
    </citation>
    <scope>NUCLEOTIDE SEQUENCE [LARGE SCALE GENOMIC DNA]</scope>
</reference>
<dbReference type="InterPro" id="IPR016137">
    <property type="entry name" value="RGS"/>
</dbReference>
<dbReference type="AlphaFoldDB" id="A0A4E0RM41"/>
<keyword evidence="4" id="KW-1185">Reference proteome</keyword>
<feature type="compositionally biased region" description="Basic and acidic residues" evidence="1">
    <location>
        <begin position="565"/>
        <end position="574"/>
    </location>
</feature>
<dbReference type="PRINTS" id="PR01301">
    <property type="entry name" value="RGSPROTEIN"/>
</dbReference>
<dbReference type="FunFam" id="1.10.167.10:FF:000001">
    <property type="entry name" value="Putative regulator of g-protein signaling 12"/>
    <property type="match status" value="1"/>
</dbReference>
<feature type="region of interest" description="Disordered" evidence="1">
    <location>
        <begin position="521"/>
        <end position="540"/>
    </location>
</feature>
<evidence type="ECO:0000256" key="1">
    <source>
        <dbReference type="SAM" id="MobiDB-lite"/>
    </source>
</evidence>
<feature type="compositionally biased region" description="Polar residues" evidence="1">
    <location>
        <begin position="206"/>
        <end position="218"/>
    </location>
</feature>
<dbReference type="Pfam" id="PF00615">
    <property type="entry name" value="RGS"/>
    <property type="match status" value="1"/>
</dbReference>
<evidence type="ECO:0000259" key="2">
    <source>
        <dbReference type="PROSITE" id="PS50132"/>
    </source>
</evidence>
<feature type="region of interest" description="Disordered" evidence="1">
    <location>
        <begin position="21"/>
        <end position="43"/>
    </location>
</feature>
<feature type="compositionally biased region" description="Basic and acidic residues" evidence="1">
    <location>
        <begin position="34"/>
        <end position="43"/>
    </location>
</feature>
<evidence type="ECO:0000313" key="3">
    <source>
        <dbReference type="EMBL" id="THD29095.1"/>
    </source>
</evidence>
<dbReference type="Gene3D" id="1.10.167.10">
    <property type="entry name" value="Regulator of G-protein Signalling 4, domain 2"/>
    <property type="match status" value="1"/>
</dbReference>
<dbReference type="SUPFAM" id="SSF48097">
    <property type="entry name" value="Regulator of G-protein signaling, RGS"/>
    <property type="match status" value="1"/>
</dbReference>
<feature type="region of interest" description="Disordered" evidence="1">
    <location>
        <begin position="252"/>
        <end position="282"/>
    </location>
</feature>
<evidence type="ECO:0000313" key="4">
    <source>
        <dbReference type="Proteomes" id="UP000230066"/>
    </source>
</evidence>
<feature type="compositionally biased region" description="Polar residues" evidence="1">
    <location>
        <begin position="553"/>
        <end position="564"/>
    </location>
</feature>
<feature type="region of interest" description="Disordered" evidence="1">
    <location>
        <begin position="553"/>
        <end position="574"/>
    </location>
</feature>
<dbReference type="PROSITE" id="PS50132">
    <property type="entry name" value="RGS"/>
    <property type="match status" value="1"/>
</dbReference>
<dbReference type="InterPro" id="IPR036305">
    <property type="entry name" value="RGS_sf"/>
</dbReference>
<name>A0A4E0RM41_FASHE</name>
<comment type="caution">
    <text evidence="3">The sequence shown here is derived from an EMBL/GenBank/DDBJ whole genome shotgun (WGS) entry which is preliminary data.</text>
</comment>
<dbReference type="SMART" id="SM00315">
    <property type="entry name" value="RGS"/>
    <property type="match status" value="1"/>
</dbReference>
<feature type="compositionally biased region" description="Polar residues" evidence="1">
    <location>
        <begin position="252"/>
        <end position="261"/>
    </location>
</feature>
<feature type="compositionally biased region" description="Polar residues" evidence="1">
    <location>
        <begin position="184"/>
        <end position="199"/>
    </location>
</feature>
<feature type="domain" description="RGS" evidence="2">
    <location>
        <begin position="309"/>
        <end position="425"/>
    </location>
</feature>
<protein>
    <submittedName>
        <fullName evidence="3">Regulator of G-protein signaling 4</fullName>
    </submittedName>
</protein>
<dbReference type="PANTHER" id="PTHR10845:SF259">
    <property type="entry name" value="RGS DOMAIN-CONTAINING PROTEIN-RELATED"/>
    <property type="match status" value="1"/>
</dbReference>
<dbReference type="EMBL" id="JXXN02000009">
    <property type="protein sequence ID" value="THD29095.1"/>
    <property type="molecule type" value="Genomic_DNA"/>
</dbReference>
<sequence>MSQTTPSAVCKTKELFSPVSDASLAAVSDTESSSSDRSETNDDVIRLVNSTRKLLRTSSQETGPHSDIPFIQFGSDEHLCCSKSSLNETYSNPSPLNIVSTKTSPVPTTTMTTATTWNTMARSDALHHTELGDMTNFESGPRKPVSLQNLSFSCPRSTLSDPIWISNSELLCNTKSKTAGLKIDTSSSPKVTTLSSTGKQQKRESSQSGPSTVGYNQPATAEDKIDVDNHSAHCVQTSTDFFGSEQGGTRFYGSTSGPSSTKRTKIGIPFFRPKPSSPNQSKSVQMKELKRMIRAGKPSYEQIHSWGHSFEALLNDRFGLALFKDFLSTEFSDENIAFWIACQEYKQITNPKKLAARAQRIYAEFIAVQANREVNLDSKTRLQTEAGLANPNIQTLDNAQKRIQALMEKDSYRRFIRSEVYLTLYTEAREVAKAAAASALAASLQEASDELDGALLHLVNTASSNSPFSFLSNLGSGFASTPGPGLHLPGVAAAAASAEAGMNNVQDLQLLGLSTSRHMRSMQENAASASGRVSAKSKLDGAGNTAARVATCTSVSASGGTTSETAHKTESKSD</sequence>
<proteinExistence type="predicted"/>